<dbReference type="SUPFAM" id="SSF56219">
    <property type="entry name" value="DNase I-like"/>
    <property type="match status" value="1"/>
</dbReference>
<accession>A0ABM1Z3K7</accession>
<dbReference type="EnsemblMetazoa" id="AALFPA23_014727.R21385">
    <property type="protein sequence ID" value="AALFPA23_014727.P21385"/>
    <property type="gene ID" value="AALFPA23_014727"/>
</dbReference>
<keyword evidence="2" id="KW-1133">Transmembrane helix</keyword>
<protein>
    <recommendedName>
        <fullName evidence="3">OTU domain-containing protein</fullName>
    </recommendedName>
</protein>
<reference evidence="5" key="1">
    <citation type="journal article" date="2015" name="Proc. Natl. Acad. Sci. U.S.A.">
        <title>Genome sequence of the Asian Tiger mosquito, Aedes albopictus, reveals insights into its biology, genetics, and evolution.</title>
        <authorList>
            <person name="Chen X.G."/>
            <person name="Jiang X."/>
            <person name="Gu J."/>
            <person name="Xu M."/>
            <person name="Wu Y."/>
            <person name="Deng Y."/>
            <person name="Zhang C."/>
            <person name="Bonizzoni M."/>
            <person name="Dermauw W."/>
            <person name="Vontas J."/>
            <person name="Armbruster P."/>
            <person name="Huang X."/>
            <person name="Yang Y."/>
            <person name="Zhang H."/>
            <person name="He W."/>
            <person name="Peng H."/>
            <person name="Liu Y."/>
            <person name="Wu K."/>
            <person name="Chen J."/>
            <person name="Lirakis M."/>
            <person name="Topalis P."/>
            <person name="Van Leeuwen T."/>
            <person name="Hall A.B."/>
            <person name="Jiang X."/>
            <person name="Thorpe C."/>
            <person name="Mueller R.L."/>
            <person name="Sun C."/>
            <person name="Waterhouse R.M."/>
            <person name="Yan G."/>
            <person name="Tu Z.J."/>
            <person name="Fang X."/>
            <person name="James A.A."/>
        </authorList>
    </citation>
    <scope>NUCLEOTIDE SEQUENCE [LARGE SCALE GENOMIC DNA]</scope>
    <source>
        <strain evidence="5">Foshan</strain>
    </source>
</reference>
<dbReference type="Pfam" id="PF00078">
    <property type="entry name" value="RVT_1"/>
    <property type="match status" value="1"/>
</dbReference>
<reference evidence="4" key="2">
    <citation type="submission" date="2025-05" db="UniProtKB">
        <authorList>
            <consortium name="EnsemblMetazoa"/>
        </authorList>
    </citation>
    <scope>IDENTIFICATION</scope>
    <source>
        <strain evidence="4">Foshan</strain>
    </source>
</reference>
<dbReference type="SUPFAM" id="SSF56672">
    <property type="entry name" value="DNA/RNA polymerases"/>
    <property type="match status" value="1"/>
</dbReference>
<feature type="transmembrane region" description="Helical" evidence="2">
    <location>
        <begin position="958"/>
        <end position="981"/>
    </location>
</feature>
<sequence length="1035" mass="120707">MFYAIVQQITGWTTFDDKFREKARELRRGTVEYLWNHRREMKEVIIAAMDDGSANSLDENSEEYMEVAMKHIKELAKDNTWAGTESVLALKEILNKNIRVFSPYVEPQEYRVGNGQRQTIEIYYNGVNHYNSVFRQAELVEEHREREETIAEQVTKAVEVHQKNEELNMQESRAEGKVDKGRFWMKVKDGRVRARRFVEGPESLLWSVCFQASGITPRSIAFEELPKVLEEEIRKAVNVQTKVIVPNSEVWKAIANITGSQIKIYRENEETAVFYPKSVHTEAKEVIVAETRIRDSVQIDSVEKVYIRTEKENKRKEQTNKQETQQNRENQNKRTSKDTLDQPEKMTTMTIKMASLNVRGCCMKSKREEIDEELYNAGVDIAVLQEANITGVKVDTQNYEWWISDRSNANNMRGLAILKKRGNRIKVRGVRTINKNIMSAIIEKEEGDESWLIINVHAPNANANSFFAALGAYINSHPRKEKMIILGDFNSQIGKEDIDDDDMERLGIHIGHRITNENGDYMKIFLKIHNLNVTSMRFDKSLLYTWTNGSKTSQIDHILLDDNTIVKVKYIKARWTTIQTDHKMLMLGIQAKQWKQENKTVKVKKLLLPKVLQQSEPKQIFHRELQKHEPINVENLEITEAYEKITEKITTSARKALEKVKDPMTPKRKKAIHSLLKARKQARLAKSRGIDTNWFRENINIRRHDYYLAVRDHNEKEIFKFYNELQDYEVGERIKRSYIFLKKFTRRKATKKPLIAMKKWVEELKLTEGESIVIKPDNEELTEEPSREEIRNIIDGLVNGKAAGTDKIRNEYVKYSDEDSIEELYQIIRKVWRTNKMPEQWKKSVQIPIPKKKGAKETTDFRRITLCNLGYKVYAKWLVTRLRQYAGDPGYHQTAFTQDRSTDDQIFFARRCMEENWNAGNTIVLMSADVKKAFDLVDVSSVSTAKINIWGISNTTSIILSFCILYCAFYALLFLTFLPYYEKPASQQSFNERFHKCWLRFFLVGDRSGRVDHVADENGGSSNFPIVFLQGKITH</sequence>
<feature type="domain" description="OTU" evidence="3">
    <location>
        <begin position="1"/>
        <end position="136"/>
    </location>
</feature>
<dbReference type="Gene3D" id="3.60.10.10">
    <property type="entry name" value="Endonuclease/exonuclease/phosphatase"/>
    <property type="match status" value="1"/>
</dbReference>
<proteinExistence type="predicted"/>
<dbReference type="PANTHER" id="PTHR19446">
    <property type="entry name" value="REVERSE TRANSCRIPTASES"/>
    <property type="match status" value="1"/>
</dbReference>
<keyword evidence="2" id="KW-0472">Membrane</keyword>
<keyword evidence="5" id="KW-1185">Reference proteome</keyword>
<keyword evidence="2" id="KW-0812">Transmembrane</keyword>
<dbReference type="CDD" id="cd22744">
    <property type="entry name" value="OTU"/>
    <property type="match status" value="1"/>
</dbReference>
<organism evidence="4 5">
    <name type="scientific">Aedes albopictus</name>
    <name type="common">Asian tiger mosquito</name>
    <name type="synonym">Stegomyia albopicta</name>
    <dbReference type="NCBI Taxonomy" id="7160"/>
    <lineage>
        <taxon>Eukaryota</taxon>
        <taxon>Metazoa</taxon>
        <taxon>Ecdysozoa</taxon>
        <taxon>Arthropoda</taxon>
        <taxon>Hexapoda</taxon>
        <taxon>Insecta</taxon>
        <taxon>Pterygota</taxon>
        <taxon>Neoptera</taxon>
        <taxon>Endopterygota</taxon>
        <taxon>Diptera</taxon>
        <taxon>Nematocera</taxon>
        <taxon>Culicoidea</taxon>
        <taxon>Culicidae</taxon>
        <taxon>Culicinae</taxon>
        <taxon>Aedini</taxon>
        <taxon>Aedes</taxon>
        <taxon>Stegomyia</taxon>
    </lineage>
</organism>
<dbReference type="InterPro" id="IPR003323">
    <property type="entry name" value="OTU_dom"/>
</dbReference>
<dbReference type="RefSeq" id="XP_062700871.1">
    <property type="nucleotide sequence ID" value="XM_062844887.1"/>
</dbReference>
<dbReference type="InterPro" id="IPR000477">
    <property type="entry name" value="RT_dom"/>
</dbReference>
<evidence type="ECO:0000259" key="3">
    <source>
        <dbReference type="PROSITE" id="PS50802"/>
    </source>
</evidence>
<dbReference type="GeneID" id="134285022"/>
<dbReference type="InterPro" id="IPR036691">
    <property type="entry name" value="Endo/exonu/phosph_ase_sf"/>
</dbReference>
<dbReference type="Pfam" id="PF02338">
    <property type="entry name" value="OTU"/>
    <property type="match status" value="1"/>
</dbReference>
<dbReference type="InterPro" id="IPR043502">
    <property type="entry name" value="DNA/RNA_pol_sf"/>
</dbReference>
<dbReference type="Proteomes" id="UP000069940">
    <property type="component" value="Unassembled WGS sequence"/>
</dbReference>
<evidence type="ECO:0000313" key="5">
    <source>
        <dbReference type="Proteomes" id="UP000069940"/>
    </source>
</evidence>
<feature type="region of interest" description="Disordered" evidence="1">
    <location>
        <begin position="312"/>
        <end position="344"/>
    </location>
</feature>
<dbReference type="Gene3D" id="3.90.70.80">
    <property type="match status" value="1"/>
</dbReference>
<name>A0ABM1Z3K7_AEDAL</name>
<dbReference type="PROSITE" id="PS50802">
    <property type="entry name" value="OTU"/>
    <property type="match status" value="1"/>
</dbReference>
<evidence type="ECO:0000256" key="2">
    <source>
        <dbReference type="SAM" id="Phobius"/>
    </source>
</evidence>
<evidence type="ECO:0000256" key="1">
    <source>
        <dbReference type="SAM" id="MobiDB-lite"/>
    </source>
</evidence>
<evidence type="ECO:0000313" key="4">
    <source>
        <dbReference type="EnsemblMetazoa" id="AALFPA23_014727.P21385"/>
    </source>
</evidence>
<feature type="compositionally biased region" description="Basic and acidic residues" evidence="1">
    <location>
        <begin position="330"/>
        <end position="344"/>
    </location>
</feature>